<protein>
    <submittedName>
        <fullName evidence="1">Uncharacterized protein</fullName>
    </submittedName>
</protein>
<organism evidence="1 2">
    <name type="scientific">Pholiota conissans</name>
    <dbReference type="NCBI Taxonomy" id="109636"/>
    <lineage>
        <taxon>Eukaryota</taxon>
        <taxon>Fungi</taxon>
        <taxon>Dikarya</taxon>
        <taxon>Basidiomycota</taxon>
        <taxon>Agaricomycotina</taxon>
        <taxon>Agaricomycetes</taxon>
        <taxon>Agaricomycetidae</taxon>
        <taxon>Agaricales</taxon>
        <taxon>Agaricineae</taxon>
        <taxon>Strophariaceae</taxon>
        <taxon>Pholiota</taxon>
    </lineage>
</organism>
<name>A0A9P5Z796_9AGAR</name>
<reference evidence="1" key="1">
    <citation type="submission" date="2020-11" db="EMBL/GenBank/DDBJ databases">
        <authorList>
            <consortium name="DOE Joint Genome Institute"/>
            <person name="Ahrendt S."/>
            <person name="Riley R."/>
            <person name="Andreopoulos W."/>
            <person name="Labutti K."/>
            <person name="Pangilinan J."/>
            <person name="Ruiz-Duenas F.J."/>
            <person name="Barrasa J.M."/>
            <person name="Sanchez-Garcia M."/>
            <person name="Camarero S."/>
            <person name="Miyauchi S."/>
            <person name="Serrano A."/>
            <person name="Linde D."/>
            <person name="Babiker R."/>
            <person name="Drula E."/>
            <person name="Ayuso-Fernandez I."/>
            <person name="Pacheco R."/>
            <person name="Padilla G."/>
            <person name="Ferreira P."/>
            <person name="Barriuso J."/>
            <person name="Kellner H."/>
            <person name="Castanera R."/>
            <person name="Alfaro M."/>
            <person name="Ramirez L."/>
            <person name="Pisabarro A.G."/>
            <person name="Kuo A."/>
            <person name="Tritt A."/>
            <person name="Lipzen A."/>
            <person name="He G."/>
            <person name="Yan M."/>
            <person name="Ng V."/>
            <person name="Cullen D."/>
            <person name="Martin F."/>
            <person name="Rosso M.-N."/>
            <person name="Henrissat B."/>
            <person name="Hibbett D."/>
            <person name="Martinez A.T."/>
            <person name="Grigoriev I.V."/>
        </authorList>
    </citation>
    <scope>NUCLEOTIDE SEQUENCE</scope>
    <source>
        <strain evidence="1">CIRM-BRFM 674</strain>
    </source>
</reference>
<dbReference type="OrthoDB" id="3112224at2759"/>
<comment type="caution">
    <text evidence="1">The sequence shown here is derived from an EMBL/GenBank/DDBJ whole genome shotgun (WGS) entry which is preliminary data.</text>
</comment>
<dbReference type="Proteomes" id="UP000807469">
    <property type="component" value="Unassembled WGS sequence"/>
</dbReference>
<accession>A0A9P5Z796</accession>
<evidence type="ECO:0000313" key="1">
    <source>
        <dbReference type="EMBL" id="KAF9482297.1"/>
    </source>
</evidence>
<dbReference type="AlphaFoldDB" id="A0A9P5Z796"/>
<evidence type="ECO:0000313" key="2">
    <source>
        <dbReference type="Proteomes" id="UP000807469"/>
    </source>
</evidence>
<dbReference type="EMBL" id="MU155167">
    <property type="protein sequence ID" value="KAF9482297.1"/>
    <property type="molecule type" value="Genomic_DNA"/>
</dbReference>
<gene>
    <name evidence="1" type="ORF">BDN70DRAFT_875213</name>
</gene>
<keyword evidence="2" id="KW-1185">Reference proteome</keyword>
<proteinExistence type="predicted"/>
<sequence>MSNLSIVTTPTFSLLAMWNLPSDYQWGDVVRWVQTVLSWVGLTHQLQRIVRTNEDGTPVFWLKFKKKDAAVMFRGVVSERRISKEGPLIHCFFVLPSDFAGANGRSSDCWTPHRGLSHGRPLDSPYSDRFCRLSITSPELRDRLSLGPLPFNYVRPTRGHCRRVNQRRQ</sequence>